<proteinExistence type="predicted"/>
<dbReference type="EMBL" id="CAUYUJ010015007">
    <property type="protein sequence ID" value="CAK0848756.1"/>
    <property type="molecule type" value="Genomic_DNA"/>
</dbReference>
<feature type="transmembrane region" description="Helical" evidence="1">
    <location>
        <begin position="69"/>
        <end position="93"/>
    </location>
</feature>
<accession>A0ABN9TRH5</accession>
<evidence type="ECO:0000256" key="1">
    <source>
        <dbReference type="SAM" id="Phobius"/>
    </source>
</evidence>
<gene>
    <name evidence="2" type="ORF">PCOR1329_LOCUS41632</name>
</gene>
<sequence length="149" mass="15550">MVSRGPRGFDRTVLAARARAVAASETLGIILSITRRVRYSRDLPGSATFADAGRTSSPRHTASTAPRHGVVRCFLLILALLALGLAVCLPAFAHLSPSELSTARAGREAGRHMACGEDGSTSQLQCSQARGLASQGHRATEQVAASSLV</sequence>
<keyword evidence="3" id="KW-1185">Reference proteome</keyword>
<keyword evidence="1" id="KW-1133">Transmembrane helix</keyword>
<evidence type="ECO:0000313" key="3">
    <source>
        <dbReference type="Proteomes" id="UP001189429"/>
    </source>
</evidence>
<organism evidence="2 3">
    <name type="scientific">Prorocentrum cordatum</name>
    <dbReference type="NCBI Taxonomy" id="2364126"/>
    <lineage>
        <taxon>Eukaryota</taxon>
        <taxon>Sar</taxon>
        <taxon>Alveolata</taxon>
        <taxon>Dinophyceae</taxon>
        <taxon>Prorocentrales</taxon>
        <taxon>Prorocentraceae</taxon>
        <taxon>Prorocentrum</taxon>
    </lineage>
</organism>
<keyword evidence="1" id="KW-0812">Transmembrane</keyword>
<comment type="caution">
    <text evidence="2">The sequence shown here is derived from an EMBL/GenBank/DDBJ whole genome shotgun (WGS) entry which is preliminary data.</text>
</comment>
<evidence type="ECO:0000313" key="2">
    <source>
        <dbReference type="EMBL" id="CAK0848756.1"/>
    </source>
</evidence>
<name>A0ABN9TRH5_9DINO</name>
<keyword evidence="1" id="KW-0472">Membrane</keyword>
<protein>
    <submittedName>
        <fullName evidence="2">Uncharacterized protein</fullName>
    </submittedName>
</protein>
<dbReference type="Proteomes" id="UP001189429">
    <property type="component" value="Unassembled WGS sequence"/>
</dbReference>
<reference evidence="2" key="1">
    <citation type="submission" date="2023-10" db="EMBL/GenBank/DDBJ databases">
        <authorList>
            <person name="Chen Y."/>
            <person name="Shah S."/>
            <person name="Dougan E. K."/>
            <person name="Thang M."/>
            <person name="Chan C."/>
        </authorList>
    </citation>
    <scope>NUCLEOTIDE SEQUENCE [LARGE SCALE GENOMIC DNA]</scope>
</reference>